<proteinExistence type="predicted"/>
<sequence length="170" mass="18894">MFSTRSVPDEAVNLIPAGDRHAPFVEGEDGSIIVAGQHALYVIKDGELAASGMWYEVQYATWKAQSRELTVIWTEPDWDPVLVVTREENPEKFMRVLTSRVDRALVVSRQQVTPSGALLTATVRRRVDNALFSTVMCQGYLPPEEEILARRLEDEVRAEVGLGPVGDGAR</sequence>
<evidence type="ECO:0000313" key="1">
    <source>
        <dbReference type="EMBL" id="XBW07419.1"/>
    </source>
</evidence>
<protein>
    <submittedName>
        <fullName evidence="1">Uncharacterized protein</fullName>
    </submittedName>
</protein>
<accession>A0AAU7V5Z5</accession>
<dbReference type="EMBL" id="CP138335">
    <property type="protein sequence ID" value="XBW07419.1"/>
    <property type="molecule type" value="Genomic_DNA"/>
</dbReference>
<name>A0AAU7V5Z5_9ACTO</name>
<organism evidence="1">
    <name type="scientific">Scrofimicrobium appendicitidis</name>
    <dbReference type="NCBI Taxonomy" id="3079930"/>
    <lineage>
        <taxon>Bacteria</taxon>
        <taxon>Bacillati</taxon>
        <taxon>Actinomycetota</taxon>
        <taxon>Actinomycetes</taxon>
        <taxon>Actinomycetales</taxon>
        <taxon>Actinomycetaceae</taxon>
        <taxon>Scrofimicrobium</taxon>
    </lineage>
</organism>
<dbReference type="RefSeq" id="WP_350257625.1">
    <property type="nucleotide sequence ID" value="NZ_CP138335.1"/>
</dbReference>
<reference evidence="1" key="1">
    <citation type="submission" date="2023-11" db="EMBL/GenBank/DDBJ databases">
        <title>Scrofimicrobium hongkongense sp. nov., isolated from a patient with peritonitis.</title>
        <authorList>
            <person name="Lao H.Y."/>
            <person name="Wong A.Y.P."/>
            <person name="Ng T.L."/>
            <person name="Wong R.Y.L."/>
            <person name="Yau M.C.Y."/>
            <person name="Lam J.Y.W."/>
            <person name="Siu G.K.H."/>
        </authorList>
    </citation>
    <scope>NUCLEOTIDE SEQUENCE</scope>
    <source>
        <strain evidence="1">R131</strain>
    </source>
</reference>
<dbReference type="AlphaFoldDB" id="A0AAU7V5Z5"/>
<gene>
    <name evidence="1" type="ORF">SAC06_07145</name>
</gene>
<dbReference type="KEGG" id="sapp:SAC06_07145"/>